<dbReference type="PROSITE" id="PS51257">
    <property type="entry name" value="PROKAR_LIPOPROTEIN"/>
    <property type="match status" value="1"/>
</dbReference>
<dbReference type="PANTHER" id="PTHR30035">
    <property type="entry name" value="LIPOPROTEIN VACJ-RELATED"/>
    <property type="match status" value="1"/>
</dbReference>
<dbReference type="PANTHER" id="PTHR30035:SF3">
    <property type="entry name" value="INTERMEMBRANE PHOSPHOLIPID TRANSPORT SYSTEM LIPOPROTEIN MLAA"/>
    <property type="match status" value="1"/>
</dbReference>
<dbReference type="Proteomes" id="UP001321450">
    <property type="component" value="Chromosome"/>
</dbReference>
<dbReference type="AlphaFoldDB" id="A0AAU9CF30"/>
<dbReference type="InterPro" id="IPR007428">
    <property type="entry name" value="MlaA"/>
</dbReference>
<dbReference type="KEGG" id="meiy:MIN45_P1804"/>
<reference evidence="4" key="1">
    <citation type="journal article" date="2024" name="Int. J. Syst. Evol. Microbiol.">
        <title>Methylomarinovum tepidoasis sp. nov., a moderately thermophilic methanotroph of the family Methylothermaceae isolated from a deep-sea hydrothermal field.</title>
        <authorList>
            <person name="Hirayama H."/>
            <person name="Takaki Y."/>
            <person name="Abe M."/>
            <person name="Miyazaki M."/>
            <person name="Uematsu K."/>
            <person name="Matsui Y."/>
            <person name="Takai K."/>
        </authorList>
    </citation>
    <scope>NUCLEOTIDE SEQUENCE [LARGE SCALE GENOMIC DNA]</scope>
    <source>
        <strain evidence="4">IN45</strain>
    </source>
</reference>
<organism evidence="3 4">
    <name type="scientific">Methylomarinovum tepidoasis</name>
    <dbReference type="NCBI Taxonomy" id="2840183"/>
    <lineage>
        <taxon>Bacteria</taxon>
        <taxon>Pseudomonadati</taxon>
        <taxon>Pseudomonadota</taxon>
        <taxon>Gammaproteobacteria</taxon>
        <taxon>Methylococcales</taxon>
        <taxon>Methylothermaceae</taxon>
        <taxon>Methylomarinovum</taxon>
    </lineage>
</organism>
<keyword evidence="4" id="KW-1185">Reference proteome</keyword>
<evidence type="ECO:0000256" key="1">
    <source>
        <dbReference type="ARBA" id="ARBA00010634"/>
    </source>
</evidence>
<evidence type="ECO:0000256" key="2">
    <source>
        <dbReference type="ARBA" id="ARBA00022729"/>
    </source>
</evidence>
<sequence>MENKTIATTWKRAGGMALVLLGLLGGCATTDPRDPLEPVNRKVQAFNDTLDDYLMKPLAKGYQWVTPDFVDQGVSNFFSNVKDIAVTANDLLQFKVKQSGQDAARFLVNTTVGVAGLIDVASEIGLEKHDEDFGQTLGVWGLPPGPYLVLPFLGPTTPRDGVGSVADGFLNPIAYTIFPVKVGLFGLRTVDYRADNLSATEILDQAALDRYAFIRNAYLQRREYLIHDGEVPLDEEFEELEEELDESSGESEI</sequence>
<keyword evidence="3" id="KW-0449">Lipoprotein</keyword>
<comment type="similarity">
    <text evidence="1">Belongs to the MlaA family.</text>
</comment>
<dbReference type="GO" id="GO:0120010">
    <property type="term" value="P:intermembrane phospholipid transfer"/>
    <property type="evidence" value="ECO:0007669"/>
    <property type="project" value="TreeGrafter"/>
</dbReference>
<dbReference type="EMBL" id="AP024718">
    <property type="protein sequence ID" value="BCX89431.1"/>
    <property type="molecule type" value="Genomic_DNA"/>
</dbReference>
<keyword evidence="2" id="KW-0732">Signal</keyword>
<dbReference type="GO" id="GO:0016020">
    <property type="term" value="C:membrane"/>
    <property type="evidence" value="ECO:0007669"/>
    <property type="project" value="InterPro"/>
</dbReference>
<dbReference type="PRINTS" id="PR01805">
    <property type="entry name" value="VACJLIPOPROT"/>
</dbReference>
<name>A0AAU9CF30_9GAMM</name>
<protein>
    <submittedName>
        <fullName evidence="3">Phospholipid-binding lipoprotein MlaA</fullName>
    </submittedName>
</protein>
<proteinExistence type="inferred from homology"/>
<evidence type="ECO:0000313" key="4">
    <source>
        <dbReference type="Proteomes" id="UP001321450"/>
    </source>
</evidence>
<accession>A0AAU9CF30</accession>
<evidence type="ECO:0000313" key="3">
    <source>
        <dbReference type="EMBL" id="BCX89431.1"/>
    </source>
</evidence>
<dbReference type="Pfam" id="PF04333">
    <property type="entry name" value="MlaA"/>
    <property type="match status" value="1"/>
</dbReference>
<gene>
    <name evidence="3" type="ORF">MIN45_P1804</name>
</gene>
<dbReference type="RefSeq" id="WP_286291755.1">
    <property type="nucleotide sequence ID" value="NZ_AP024718.1"/>
</dbReference>